<accession>A0A382BSL7</accession>
<evidence type="ECO:0000313" key="1">
    <source>
        <dbReference type="EMBL" id="SVB16063.1"/>
    </source>
</evidence>
<reference evidence="1" key="1">
    <citation type="submission" date="2018-05" db="EMBL/GenBank/DDBJ databases">
        <authorList>
            <person name="Lanie J.A."/>
            <person name="Ng W.-L."/>
            <person name="Kazmierczak K.M."/>
            <person name="Andrzejewski T.M."/>
            <person name="Davidsen T.M."/>
            <person name="Wayne K.J."/>
            <person name="Tettelin H."/>
            <person name="Glass J.I."/>
            <person name="Rusch D."/>
            <person name="Podicherti R."/>
            <person name="Tsui H.-C.T."/>
            <person name="Winkler M.E."/>
        </authorList>
    </citation>
    <scope>NUCLEOTIDE SEQUENCE</scope>
</reference>
<dbReference type="AlphaFoldDB" id="A0A382BSL7"/>
<gene>
    <name evidence="1" type="ORF">METZ01_LOCUS168917</name>
</gene>
<protein>
    <submittedName>
        <fullName evidence="1">Uncharacterized protein</fullName>
    </submittedName>
</protein>
<proteinExistence type="predicted"/>
<dbReference type="EMBL" id="UINC01030907">
    <property type="protein sequence ID" value="SVB16063.1"/>
    <property type="molecule type" value="Genomic_DNA"/>
</dbReference>
<sequence length="22" mass="2457">MLLDAGIQRVAETGEKKLIKNE</sequence>
<name>A0A382BSL7_9ZZZZ</name>
<organism evidence="1">
    <name type="scientific">marine metagenome</name>
    <dbReference type="NCBI Taxonomy" id="408172"/>
    <lineage>
        <taxon>unclassified sequences</taxon>
        <taxon>metagenomes</taxon>
        <taxon>ecological metagenomes</taxon>
    </lineage>
</organism>